<dbReference type="GO" id="GO:0006457">
    <property type="term" value="P:protein folding"/>
    <property type="evidence" value="ECO:0007669"/>
    <property type="project" value="TreeGrafter"/>
</dbReference>
<evidence type="ECO:0000259" key="3">
    <source>
        <dbReference type="Pfam" id="PF02114"/>
    </source>
</evidence>
<evidence type="ECO:0000313" key="5">
    <source>
        <dbReference type="Proteomes" id="UP000187209"/>
    </source>
</evidence>
<gene>
    <name evidence="4" type="ORF">SteCoe_30256</name>
</gene>
<evidence type="ECO:0000256" key="1">
    <source>
        <dbReference type="ARBA" id="ARBA00009686"/>
    </source>
</evidence>
<feature type="domain" description="Phosducin" evidence="3">
    <location>
        <begin position="57"/>
        <end position="183"/>
    </location>
</feature>
<dbReference type="InterPro" id="IPR051498">
    <property type="entry name" value="Phosducin-like_chap/apop_reg"/>
</dbReference>
<evidence type="ECO:0000256" key="2">
    <source>
        <dbReference type="SAM" id="MobiDB-lite"/>
    </source>
</evidence>
<dbReference type="EMBL" id="MPUH01000983">
    <property type="protein sequence ID" value="OMJ71504.1"/>
    <property type="molecule type" value="Genomic_DNA"/>
</dbReference>
<reference evidence="4 5" key="1">
    <citation type="submission" date="2016-11" db="EMBL/GenBank/DDBJ databases">
        <title>The macronuclear genome of Stentor coeruleus: a giant cell with tiny introns.</title>
        <authorList>
            <person name="Slabodnick M."/>
            <person name="Ruby J.G."/>
            <person name="Reiff S.B."/>
            <person name="Swart E.C."/>
            <person name="Gosai S."/>
            <person name="Prabakaran S."/>
            <person name="Witkowska E."/>
            <person name="Larue G.E."/>
            <person name="Fisher S."/>
            <person name="Freeman R.M."/>
            <person name="Gunawardena J."/>
            <person name="Chu W."/>
            <person name="Stover N.A."/>
            <person name="Gregory B.D."/>
            <person name="Nowacki M."/>
            <person name="Derisi J."/>
            <person name="Roy S.W."/>
            <person name="Marshall W.F."/>
            <person name="Sood P."/>
        </authorList>
    </citation>
    <scope>NUCLEOTIDE SEQUENCE [LARGE SCALE GENOMIC DNA]</scope>
    <source>
        <strain evidence="4">WM001</strain>
    </source>
</reference>
<dbReference type="SUPFAM" id="SSF52833">
    <property type="entry name" value="Thioredoxin-like"/>
    <property type="match status" value="1"/>
</dbReference>
<organism evidence="4 5">
    <name type="scientific">Stentor coeruleus</name>
    <dbReference type="NCBI Taxonomy" id="5963"/>
    <lineage>
        <taxon>Eukaryota</taxon>
        <taxon>Sar</taxon>
        <taxon>Alveolata</taxon>
        <taxon>Ciliophora</taxon>
        <taxon>Postciliodesmatophora</taxon>
        <taxon>Heterotrichea</taxon>
        <taxon>Heterotrichida</taxon>
        <taxon>Stentoridae</taxon>
        <taxon>Stentor</taxon>
    </lineage>
</organism>
<name>A0A1R2B3Y8_9CILI</name>
<keyword evidence="5" id="KW-1185">Reference proteome</keyword>
<dbReference type="Proteomes" id="UP000187209">
    <property type="component" value="Unassembled WGS sequence"/>
</dbReference>
<dbReference type="Pfam" id="PF02114">
    <property type="entry name" value="Phosducin"/>
    <property type="match status" value="1"/>
</dbReference>
<evidence type="ECO:0000313" key="4">
    <source>
        <dbReference type="EMBL" id="OMJ71504.1"/>
    </source>
</evidence>
<protein>
    <recommendedName>
        <fullName evidence="3">Phosducin domain-containing protein</fullName>
    </recommendedName>
</protein>
<dbReference type="InterPro" id="IPR036249">
    <property type="entry name" value="Thioredoxin-like_sf"/>
</dbReference>
<comment type="similarity">
    <text evidence="1">Belongs to the phosducin family.</text>
</comment>
<feature type="region of interest" description="Disordered" evidence="2">
    <location>
        <begin position="205"/>
        <end position="245"/>
    </location>
</feature>
<dbReference type="PANTHER" id="PTHR45809:SF3">
    <property type="entry name" value="VIRAL IAP-ASSOCIATED FACTOR HOMOLOG"/>
    <property type="match status" value="1"/>
</dbReference>
<dbReference type="OrthoDB" id="45518at2759"/>
<feature type="compositionally biased region" description="Basic and acidic residues" evidence="2">
    <location>
        <begin position="210"/>
        <end position="226"/>
    </location>
</feature>
<dbReference type="AlphaFoldDB" id="A0A1R2B3Y8"/>
<comment type="caution">
    <text evidence="4">The sequence shown here is derived from an EMBL/GenBank/DDBJ whole genome shotgun (WGS) entry which is preliminary data.</text>
</comment>
<accession>A0A1R2B3Y8</accession>
<dbReference type="PANTHER" id="PTHR45809">
    <property type="entry name" value="VIRAL IAP-ASSOCIATED FACTOR HOMOLOG"/>
    <property type="match status" value="1"/>
</dbReference>
<proteinExistence type="inferred from homology"/>
<dbReference type="Gene3D" id="3.40.30.10">
    <property type="entry name" value="Glutaredoxin"/>
    <property type="match status" value="1"/>
</dbReference>
<dbReference type="InterPro" id="IPR024253">
    <property type="entry name" value="Phosducin_thioredoxin-like_dom"/>
</dbReference>
<sequence>MAYGVTTEWEDIHRKIGNLPEKPKVPTQDEIMSQVIDVVEQAEPLKYLSHDQLLEIQDDLDEDIFEKYRKQRIKELKEVAKKPRFGTVIEISKQDFIQEVNDAPKDVFVIIHLYQDYVPYCRLIDKCMINLARKFINHKFIRIQATRCIENFRDSDCPAIIVYKNSEVVHQMISCAGLLGENRISEGSIEWVFAQKKIWETDLEENPAEGVRKKDRDDERRSSDKSDSDDDREYSSNQIRKYKFR</sequence>
<dbReference type="GO" id="GO:0005737">
    <property type="term" value="C:cytoplasm"/>
    <property type="evidence" value="ECO:0007669"/>
    <property type="project" value="TreeGrafter"/>
</dbReference>